<dbReference type="Proteomes" id="UP001498398">
    <property type="component" value="Unassembled WGS sequence"/>
</dbReference>
<name>A0ABR1JTI9_9AGAR</name>
<evidence type="ECO:0000313" key="2">
    <source>
        <dbReference type="Proteomes" id="UP001498398"/>
    </source>
</evidence>
<proteinExistence type="predicted"/>
<evidence type="ECO:0000313" key="1">
    <source>
        <dbReference type="EMBL" id="KAK7464081.1"/>
    </source>
</evidence>
<gene>
    <name evidence="1" type="ORF">VKT23_006242</name>
</gene>
<organism evidence="1 2">
    <name type="scientific">Marasmiellus scandens</name>
    <dbReference type="NCBI Taxonomy" id="2682957"/>
    <lineage>
        <taxon>Eukaryota</taxon>
        <taxon>Fungi</taxon>
        <taxon>Dikarya</taxon>
        <taxon>Basidiomycota</taxon>
        <taxon>Agaricomycotina</taxon>
        <taxon>Agaricomycetes</taxon>
        <taxon>Agaricomycetidae</taxon>
        <taxon>Agaricales</taxon>
        <taxon>Marasmiineae</taxon>
        <taxon>Omphalotaceae</taxon>
        <taxon>Marasmiellus</taxon>
    </lineage>
</organism>
<dbReference type="EMBL" id="JBANRG010000008">
    <property type="protein sequence ID" value="KAK7464081.1"/>
    <property type="molecule type" value="Genomic_DNA"/>
</dbReference>
<sequence>MVNVLSLATAAAAASIAIVDHTQTFAVDLTNTQCAAFAPVEQFTFHSTPAERLKLNAVAGSQNQFQIQHIQCGTTVTWAGSTSGAKTVRSQPVSLHGSDTVFTITPVDASSSTGPFRLLESVSGTALTAWAVDSTHDSKSAPITFETSRDADPRQMFYFTNSL</sequence>
<comment type="caution">
    <text evidence="1">The sequence shown here is derived from an EMBL/GenBank/DDBJ whole genome shotgun (WGS) entry which is preliminary data.</text>
</comment>
<keyword evidence="2" id="KW-1185">Reference proteome</keyword>
<dbReference type="Gene3D" id="2.80.10.50">
    <property type="match status" value="1"/>
</dbReference>
<protein>
    <submittedName>
        <fullName evidence="1">Uncharacterized protein</fullName>
    </submittedName>
</protein>
<reference evidence="1 2" key="1">
    <citation type="submission" date="2024-01" db="EMBL/GenBank/DDBJ databases">
        <title>A draft genome for the cacao thread blight pathogen Marasmiellus scandens.</title>
        <authorList>
            <person name="Baruah I.K."/>
            <person name="Leung J."/>
            <person name="Bukari Y."/>
            <person name="Amoako-Attah I."/>
            <person name="Meinhardt L.W."/>
            <person name="Bailey B.A."/>
            <person name="Cohen S.P."/>
        </authorList>
    </citation>
    <scope>NUCLEOTIDE SEQUENCE [LARGE SCALE GENOMIC DNA]</scope>
    <source>
        <strain evidence="1 2">GH-19</strain>
    </source>
</reference>
<accession>A0ABR1JTI9</accession>